<dbReference type="PANTHER" id="PTHR21016">
    <property type="entry name" value="BETA-AMYLOID BINDING PROTEIN-RELATED"/>
    <property type="match status" value="1"/>
</dbReference>
<sequence>MKTEDEKYCVECGKLINIKAEVCPFCGVRQPIFYANQPFQQQNNTFQDDRWLPALLFCFFLGPFGAHRFYLGQIGTAVIQLLTLGGCGIWYLIDLIMIIVGKYKDANGNYIKSPINNN</sequence>
<dbReference type="EMBL" id="CABWMV010000028">
    <property type="protein sequence ID" value="VXD08121.1"/>
    <property type="molecule type" value="Genomic_DNA"/>
</dbReference>
<dbReference type="Pfam" id="PF05154">
    <property type="entry name" value="TM2"/>
    <property type="match status" value="1"/>
</dbReference>
<dbReference type="InterPro" id="IPR007829">
    <property type="entry name" value="TM2"/>
</dbReference>
<evidence type="ECO:0000313" key="10">
    <source>
        <dbReference type="EMBL" id="VXD08121.1"/>
    </source>
</evidence>
<accession>A0A2X2LIB1</accession>
<evidence type="ECO:0000256" key="3">
    <source>
        <dbReference type="ARBA" id="ARBA00022729"/>
    </source>
</evidence>
<evidence type="ECO:0000259" key="8">
    <source>
        <dbReference type="Pfam" id="PF05154"/>
    </source>
</evidence>
<evidence type="ECO:0000256" key="7">
    <source>
        <dbReference type="SAM" id="Phobius"/>
    </source>
</evidence>
<feature type="transmembrane region" description="Helical" evidence="7">
    <location>
        <begin position="51"/>
        <end position="71"/>
    </location>
</feature>
<keyword evidence="3" id="KW-0732">Signal</keyword>
<dbReference type="AlphaFoldDB" id="A0A2X2LIB1"/>
<dbReference type="Proteomes" id="UP000432350">
    <property type="component" value="Unassembled WGS sequence"/>
</dbReference>
<organism evidence="9 11">
    <name type="scientific">Sphingobacterium multivorum</name>
    <dbReference type="NCBI Taxonomy" id="28454"/>
    <lineage>
        <taxon>Bacteria</taxon>
        <taxon>Pseudomonadati</taxon>
        <taxon>Bacteroidota</taxon>
        <taxon>Sphingobacteriia</taxon>
        <taxon>Sphingobacteriales</taxon>
        <taxon>Sphingobacteriaceae</taxon>
        <taxon>Sphingobacterium</taxon>
    </lineage>
</organism>
<keyword evidence="2 7" id="KW-0812">Transmembrane</keyword>
<gene>
    <name evidence="9" type="ORF">NCTC11343_04927</name>
    <name evidence="10" type="ORF">SPHINGO8BC_90285</name>
</gene>
<reference evidence="9 11" key="1">
    <citation type="submission" date="2018-06" db="EMBL/GenBank/DDBJ databases">
        <authorList>
            <consortium name="Pathogen Informatics"/>
            <person name="Doyle S."/>
        </authorList>
    </citation>
    <scope>NUCLEOTIDE SEQUENCE [LARGE SCALE GENOMIC DNA]</scope>
    <source>
        <strain evidence="9 11">NCTC11343</strain>
    </source>
</reference>
<proteinExistence type="predicted"/>
<name>A0A2X2LIB1_SPHMU</name>
<evidence type="ECO:0000256" key="6">
    <source>
        <dbReference type="ARBA" id="ARBA00023180"/>
    </source>
</evidence>
<evidence type="ECO:0000313" key="11">
    <source>
        <dbReference type="Proteomes" id="UP000251241"/>
    </source>
</evidence>
<dbReference type="RefSeq" id="WP_046675450.1">
    <property type="nucleotide sequence ID" value="NZ_CP068086.1"/>
</dbReference>
<accession>A0A654DSD7</accession>
<evidence type="ECO:0000313" key="9">
    <source>
        <dbReference type="EMBL" id="SPZ92989.1"/>
    </source>
</evidence>
<dbReference type="Proteomes" id="UP000251241">
    <property type="component" value="Unassembled WGS sequence"/>
</dbReference>
<keyword evidence="4 7" id="KW-1133">Transmembrane helix</keyword>
<evidence type="ECO:0000256" key="1">
    <source>
        <dbReference type="ARBA" id="ARBA00004141"/>
    </source>
</evidence>
<dbReference type="PANTHER" id="PTHR21016:SF7">
    <property type="entry name" value="TM2 DOMAIN-CONTAINING PROTEIN 3"/>
    <property type="match status" value="1"/>
</dbReference>
<dbReference type="InterPro" id="IPR050932">
    <property type="entry name" value="TM2D1-3-like"/>
</dbReference>
<dbReference type="EMBL" id="UAUU01000011">
    <property type="protein sequence ID" value="SPZ92989.1"/>
    <property type="molecule type" value="Genomic_DNA"/>
</dbReference>
<evidence type="ECO:0000256" key="2">
    <source>
        <dbReference type="ARBA" id="ARBA00022692"/>
    </source>
</evidence>
<reference evidence="10 12" key="2">
    <citation type="submission" date="2019-10" db="EMBL/GenBank/DDBJ databases">
        <authorList>
            <person name="Karimi E."/>
        </authorList>
    </citation>
    <scope>NUCLEOTIDE SEQUENCE [LARGE SCALE GENOMIC DNA]</scope>
    <source>
        <strain evidence="10">Sphingobacterium sp. 8BC</strain>
    </source>
</reference>
<evidence type="ECO:0000313" key="12">
    <source>
        <dbReference type="Proteomes" id="UP000432350"/>
    </source>
</evidence>
<feature type="transmembrane region" description="Helical" evidence="7">
    <location>
        <begin position="77"/>
        <end position="100"/>
    </location>
</feature>
<protein>
    <submittedName>
        <fullName evidence="9">TM2 domain</fullName>
    </submittedName>
</protein>
<evidence type="ECO:0000256" key="4">
    <source>
        <dbReference type="ARBA" id="ARBA00022989"/>
    </source>
</evidence>
<feature type="domain" description="TM2" evidence="8">
    <location>
        <begin position="51"/>
        <end position="96"/>
    </location>
</feature>
<keyword evidence="6" id="KW-0325">Glycoprotein</keyword>
<dbReference type="GeneID" id="97179801"/>
<evidence type="ECO:0000256" key="5">
    <source>
        <dbReference type="ARBA" id="ARBA00023136"/>
    </source>
</evidence>
<dbReference type="GO" id="GO:0016020">
    <property type="term" value="C:membrane"/>
    <property type="evidence" value="ECO:0007669"/>
    <property type="project" value="UniProtKB-SubCell"/>
</dbReference>
<keyword evidence="5 7" id="KW-0472">Membrane</keyword>
<comment type="subcellular location">
    <subcellularLocation>
        <location evidence="1">Membrane</location>
        <topology evidence="1">Multi-pass membrane protein</topology>
    </subcellularLocation>
</comment>